<feature type="transmembrane region" description="Helical" evidence="10">
    <location>
        <begin position="279"/>
        <end position="301"/>
    </location>
</feature>
<dbReference type="AlphaFoldDB" id="A0A6P5ARQ4"/>
<evidence type="ECO:0000256" key="7">
    <source>
        <dbReference type="ARBA" id="ARBA00057027"/>
    </source>
</evidence>
<evidence type="ECO:0000256" key="9">
    <source>
        <dbReference type="ARBA" id="ARBA00074262"/>
    </source>
</evidence>
<feature type="transmembrane region" description="Helical" evidence="10">
    <location>
        <begin position="787"/>
        <end position="810"/>
    </location>
</feature>
<feature type="transmembrane region" description="Helical" evidence="10">
    <location>
        <begin position="816"/>
        <end position="836"/>
    </location>
</feature>
<dbReference type="KEGG" id="bbel:109486363"/>
<dbReference type="GO" id="GO:0097225">
    <property type="term" value="C:sperm midpiece"/>
    <property type="evidence" value="ECO:0007669"/>
    <property type="project" value="UniProtKB-ARBA"/>
</dbReference>
<dbReference type="GO" id="GO:0016020">
    <property type="term" value="C:membrane"/>
    <property type="evidence" value="ECO:0007669"/>
    <property type="project" value="InterPro"/>
</dbReference>
<feature type="transmembrane region" description="Helical" evidence="10">
    <location>
        <begin position="485"/>
        <end position="507"/>
    </location>
</feature>
<evidence type="ECO:0000256" key="5">
    <source>
        <dbReference type="ARBA" id="ARBA00023136"/>
    </source>
</evidence>
<dbReference type="SUPFAM" id="SSF82866">
    <property type="entry name" value="Multidrug efflux transporter AcrB transmembrane domain"/>
    <property type="match status" value="2"/>
</dbReference>
<dbReference type="RefSeq" id="XP_019645752.1">
    <property type="nucleotide sequence ID" value="XM_019790193.1"/>
</dbReference>
<feature type="transmembrane region" description="Helical" evidence="10">
    <location>
        <begin position="741"/>
        <end position="766"/>
    </location>
</feature>
<dbReference type="Proteomes" id="UP000515135">
    <property type="component" value="Unplaced"/>
</dbReference>
<gene>
    <name evidence="13" type="primary">LOC109486363</name>
</gene>
<dbReference type="Gene3D" id="1.20.1640.10">
    <property type="entry name" value="Multidrug efflux transporter AcrB transmembrane domain"/>
    <property type="match status" value="2"/>
</dbReference>
<comment type="subcellular location">
    <subcellularLocation>
        <location evidence="8">Cell projection</location>
        <location evidence="8">Cilium</location>
        <location evidence="8">Flagellum membrane</location>
        <topology evidence="8">Multi-pass membrane protein</topology>
    </subcellularLocation>
</comment>
<accession>A0A6P5ARQ4</accession>
<comment type="function">
    <text evidence="7">May play a role in sperm development or sperm function. However, does not appear to have an essential role in spermatogenesis or male fertility.</text>
</comment>
<dbReference type="GeneID" id="109486363"/>
<dbReference type="Pfam" id="PF02460">
    <property type="entry name" value="Patched"/>
    <property type="match status" value="1"/>
</dbReference>
<feature type="transmembrane region" description="Helical" evidence="10">
    <location>
        <begin position="689"/>
        <end position="708"/>
    </location>
</feature>
<feature type="transmembrane region" description="Helical" evidence="10">
    <location>
        <begin position="715"/>
        <end position="735"/>
    </location>
</feature>
<dbReference type="PANTHER" id="PTHR10796">
    <property type="entry name" value="PATCHED-RELATED"/>
    <property type="match status" value="1"/>
</dbReference>
<keyword evidence="5 10" id="KW-0472">Membrane</keyword>
<evidence type="ECO:0000256" key="10">
    <source>
        <dbReference type="SAM" id="Phobius"/>
    </source>
</evidence>
<feature type="transmembrane region" description="Helical" evidence="10">
    <location>
        <begin position="353"/>
        <end position="373"/>
    </location>
</feature>
<keyword evidence="3 10" id="KW-0812">Transmembrane</keyword>
<dbReference type="InterPro" id="IPR051697">
    <property type="entry name" value="Patched_domain-protein"/>
</dbReference>
<feature type="transmembrane region" description="Helical" evidence="10">
    <location>
        <begin position="313"/>
        <end position="333"/>
    </location>
</feature>
<evidence type="ECO:0000313" key="13">
    <source>
        <dbReference type="RefSeq" id="XP_019645752.1"/>
    </source>
</evidence>
<proteinExistence type="inferred from homology"/>
<dbReference type="PANTHER" id="PTHR10796:SF92">
    <property type="entry name" value="PATCHED-RELATED, ISOFORM A"/>
    <property type="match status" value="1"/>
</dbReference>
<evidence type="ECO:0000256" key="3">
    <source>
        <dbReference type="ARBA" id="ARBA00022692"/>
    </source>
</evidence>
<feature type="domain" description="SSD" evidence="11">
    <location>
        <begin position="713"/>
        <end position="838"/>
    </location>
</feature>
<organism evidence="12 13">
    <name type="scientific">Branchiostoma belcheri</name>
    <name type="common">Amphioxus</name>
    <dbReference type="NCBI Taxonomy" id="7741"/>
    <lineage>
        <taxon>Eukaryota</taxon>
        <taxon>Metazoa</taxon>
        <taxon>Chordata</taxon>
        <taxon>Cephalochordata</taxon>
        <taxon>Leptocardii</taxon>
        <taxon>Amphioxiformes</taxon>
        <taxon>Branchiostomatidae</taxon>
        <taxon>Branchiostoma</taxon>
    </lineage>
</organism>
<evidence type="ECO:0000313" key="12">
    <source>
        <dbReference type="Proteomes" id="UP000515135"/>
    </source>
</evidence>
<comment type="similarity">
    <text evidence="1">Belongs to the patched family.</text>
</comment>
<evidence type="ECO:0000259" key="11">
    <source>
        <dbReference type="PROSITE" id="PS50156"/>
    </source>
</evidence>
<keyword evidence="6" id="KW-0325">Glycoprotein</keyword>
<evidence type="ECO:0000256" key="6">
    <source>
        <dbReference type="ARBA" id="ARBA00023180"/>
    </source>
</evidence>
<dbReference type="InterPro" id="IPR003392">
    <property type="entry name" value="PTHD_SSD"/>
</dbReference>
<feature type="transmembrane region" description="Helical" evidence="10">
    <location>
        <begin position="21"/>
        <end position="44"/>
    </location>
</feature>
<evidence type="ECO:0000256" key="2">
    <source>
        <dbReference type="ARBA" id="ARBA00022475"/>
    </source>
</evidence>
<dbReference type="PROSITE" id="PS50156">
    <property type="entry name" value="SSD"/>
    <property type="match status" value="2"/>
</dbReference>
<feature type="transmembrane region" description="Helical" evidence="10">
    <location>
        <begin position="250"/>
        <end position="272"/>
    </location>
</feature>
<keyword evidence="12" id="KW-1185">Reference proteome</keyword>
<evidence type="ECO:0000256" key="4">
    <source>
        <dbReference type="ARBA" id="ARBA00022989"/>
    </source>
</evidence>
<dbReference type="FunFam" id="1.20.1640.10:FF:000013">
    <property type="entry name" value="PaTched Related family"/>
    <property type="match status" value="1"/>
</dbReference>
<protein>
    <recommendedName>
        <fullName evidence="9">Patched domain-containing protein 3</fullName>
    </recommendedName>
</protein>
<evidence type="ECO:0000256" key="1">
    <source>
        <dbReference type="ARBA" id="ARBA00005585"/>
    </source>
</evidence>
<dbReference type="InterPro" id="IPR000731">
    <property type="entry name" value="SSD"/>
</dbReference>
<reference evidence="13" key="1">
    <citation type="submission" date="2025-08" db="UniProtKB">
        <authorList>
            <consortium name="RefSeq"/>
        </authorList>
    </citation>
    <scope>IDENTIFICATION</scope>
    <source>
        <tissue evidence="13">Gonad</tissue>
    </source>
</reference>
<feature type="domain" description="SSD" evidence="11">
    <location>
        <begin position="250"/>
        <end position="407"/>
    </location>
</feature>
<dbReference type="OrthoDB" id="6510177at2759"/>
<keyword evidence="4 10" id="KW-1133">Transmembrane helix</keyword>
<keyword evidence="2" id="KW-1003">Cell membrane</keyword>
<feature type="transmembrane region" description="Helical" evidence="10">
    <location>
        <begin position="379"/>
        <end position="407"/>
    </location>
</feature>
<sequence>MIAKWIDAASGRVFYNLGKVVARWPAPFVLLPLVASGLLGYFGLSRIVINDAYIFVPDDGQALPDGEALGEAGFSPSGDAVAELIVQAKDGGDVLFRDGVVEEVLRLHGELTTTNTTSRDTFSSLCFRDPATTECVLSGVLQLMLTTRSGSALRATTNLTYPYHNPNRVAFNLGRYFGRELGGVEISEVNNRTVLSSKALHLVYNVQKNLGQWIDTFRRICSEFQSEIITVNYITVTSVDDEVSTIPARVAVYIGVAVGLLILFAVVSCMMLDWVLTKPWLAVVGVLSAVLAIVSSTGSVLLAGETFSSLTTAIPFLLLGIGVDDMFVMIAAWRKCDVRLPVQERMGHTMSDAGVSITITSITDCLAFAAGIMNVFPSVRLFCIYAAVGVAFDFLYQITFFAAFMSLTGRRERANRHCLTCCPVLPKSQAQHKSAAYRLCCASGVSKQEGAFDNPSSEKFNKDPLLNRLLYNNLVPLILKPSTKVVVFLLYVAYLGVAIWGCLQVGMGLHYQNVVTDDSHVGGYYDAEEAYFQKYGRKVDIFITEPQEYWTVDVQQALLDKLKSFDQSQYFYDTSETAEVWLRDYLRFLNQTGNSRAATDKTPFLQILIGQFLPTVGRQYYGSVILAANNTGITVSRFFVIPKDVTTSERGRQMMTEARSIAERDPLRMRAYSFDFFLSDQVVTILPSTLQTIGVAVAIMFVVCFLLIPHCGATFLITFALLSINAGLVGFMALWGINLDIVSVLSILMCIGFSVDFFAHITYAYVSSEYTIPEEKLTEAMRAVGMPIVQSSLSTILALAVLAFFPAYILKAFFKTIFLVMVFGAFHGLVILPILLTSLRPCGQGKVQDETRTLQGSSKITPVSNGDLPRPFYPSPHLVRPYTSESTPVHEIGVLKPTTSLPNIRANVGQDNPYLTPEMRRWIKWVGRRQTGVDNPVMASDNP</sequence>
<evidence type="ECO:0000256" key="8">
    <source>
        <dbReference type="ARBA" id="ARBA00060429"/>
    </source>
</evidence>
<name>A0A6P5ARQ4_BRABE</name>